<evidence type="ECO:0000256" key="7">
    <source>
        <dbReference type="RuleBase" id="RU363032"/>
    </source>
</evidence>
<dbReference type="EMBL" id="SMSJ01000032">
    <property type="protein sequence ID" value="TDH60742.1"/>
    <property type="molecule type" value="Genomic_DNA"/>
</dbReference>
<dbReference type="PANTHER" id="PTHR30151">
    <property type="entry name" value="ALKANE SULFONATE ABC TRANSPORTER-RELATED, MEMBRANE SUBUNIT"/>
    <property type="match status" value="1"/>
</dbReference>
<comment type="caution">
    <text evidence="9">The sequence shown here is derived from an EMBL/GenBank/DDBJ whole genome shotgun (WGS) entry which is preliminary data.</text>
</comment>
<keyword evidence="5 7" id="KW-1133">Transmembrane helix</keyword>
<evidence type="ECO:0000256" key="2">
    <source>
        <dbReference type="ARBA" id="ARBA00022448"/>
    </source>
</evidence>
<sequence length="255" mass="26590">MSGSLPSRWLGALPPVALLLAWQGAASIGWGDPRLLPPPGSVLVTAWARLADPGLATALGVSLGRCLAGFALGAALGLGFGLLCGLSGAAARLVGPSFHALKNVAVFAWIPLIALWFGMGEEARLAFIAVAVVTPVALNVWEGIAGTPPLLLEVGAAFRFSSWQRLFRIRLPAALPSILTGLQLGLIHAWLATIGAEYFLAKGTGLGGLLIEGRDRFDMALLILGVVLLGGIGMLLNQALWRLAVRLTPWRTTPA</sequence>
<dbReference type="PANTHER" id="PTHR30151:SF39">
    <property type="entry name" value="ABC TRANSPORTER PERMEASE PROTEIN"/>
    <property type="match status" value="1"/>
</dbReference>
<evidence type="ECO:0000313" key="10">
    <source>
        <dbReference type="Proteomes" id="UP000295096"/>
    </source>
</evidence>
<dbReference type="Proteomes" id="UP000295096">
    <property type="component" value="Unassembled WGS sequence"/>
</dbReference>
<proteinExistence type="inferred from homology"/>
<name>A0A4R5QC91_9PROT</name>
<organism evidence="9 10">
    <name type="scientific">Dankookia rubra</name>
    <dbReference type="NCBI Taxonomy" id="1442381"/>
    <lineage>
        <taxon>Bacteria</taxon>
        <taxon>Pseudomonadati</taxon>
        <taxon>Pseudomonadota</taxon>
        <taxon>Alphaproteobacteria</taxon>
        <taxon>Acetobacterales</taxon>
        <taxon>Roseomonadaceae</taxon>
        <taxon>Dankookia</taxon>
    </lineage>
</organism>
<evidence type="ECO:0000313" key="9">
    <source>
        <dbReference type="EMBL" id="TDH60742.1"/>
    </source>
</evidence>
<keyword evidence="10" id="KW-1185">Reference proteome</keyword>
<accession>A0A4R5QC91</accession>
<evidence type="ECO:0000256" key="6">
    <source>
        <dbReference type="ARBA" id="ARBA00023136"/>
    </source>
</evidence>
<dbReference type="PROSITE" id="PS50928">
    <property type="entry name" value="ABC_TM1"/>
    <property type="match status" value="1"/>
</dbReference>
<dbReference type="Gene3D" id="1.10.3720.10">
    <property type="entry name" value="MetI-like"/>
    <property type="match status" value="1"/>
</dbReference>
<dbReference type="InterPro" id="IPR035906">
    <property type="entry name" value="MetI-like_sf"/>
</dbReference>
<reference evidence="9 10" key="1">
    <citation type="journal article" date="2016" name="J. Microbiol.">
        <title>Dankookia rubra gen. nov., sp. nov., an alphaproteobacterium isolated from sediment of a shallow stream.</title>
        <authorList>
            <person name="Kim W.H."/>
            <person name="Kim D.H."/>
            <person name="Kang K."/>
            <person name="Ahn T.Y."/>
        </authorList>
    </citation>
    <scope>NUCLEOTIDE SEQUENCE [LARGE SCALE GENOMIC DNA]</scope>
    <source>
        <strain evidence="9 10">JCM30602</strain>
    </source>
</reference>
<feature type="transmembrane region" description="Helical" evidence="7">
    <location>
        <begin position="173"/>
        <end position="199"/>
    </location>
</feature>
<gene>
    <name evidence="9" type="ORF">E2C06_20450</name>
</gene>
<comment type="subcellular location">
    <subcellularLocation>
        <location evidence="1 7">Cell membrane</location>
        <topology evidence="1 7">Multi-pass membrane protein</topology>
    </subcellularLocation>
</comment>
<dbReference type="CDD" id="cd06261">
    <property type="entry name" value="TM_PBP2"/>
    <property type="match status" value="1"/>
</dbReference>
<dbReference type="GO" id="GO:0010438">
    <property type="term" value="P:cellular response to sulfur starvation"/>
    <property type="evidence" value="ECO:0007669"/>
    <property type="project" value="TreeGrafter"/>
</dbReference>
<keyword evidence="3" id="KW-1003">Cell membrane</keyword>
<dbReference type="RefSeq" id="WP_133290467.1">
    <property type="nucleotide sequence ID" value="NZ_SMSJ01000032.1"/>
</dbReference>
<feature type="transmembrane region" description="Helical" evidence="7">
    <location>
        <begin position="219"/>
        <end position="241"/>
    </location>
</feature>
<evidence type="ECO:0000259" key="8">
    <source>
        <dbReference type="PROSITE" id="PS50928"/>
    </source>
</evidence>
<dbReference type="OrthoDB" id="9786495at2"/>
<feature type="transmembrane region" description="Helical" evidence="7">
    <location>
        <begin position="125"/>
        <end position="152"/>
    </location>
</feature>
<evidence type="ECO:0000256" key="3">
    <source>
        <dbReference type="ARBA" id="ARBA00022475"/>
    </source>
</evidence>
<evidence type="ECO:0000256" key="1">
    <source>
        <dbReference type="ARBA" id="ARBA00004651"/>
    </source>
</evidence>
<keyword evidence="4 7" id="KW-0812">Transmembrane</keyword>
<feature type="transmembrane region" description="Helical" evidence="7">
    <location>
        <begin position="100"/>
        <end position="119"/>
    </location>
</feature>
<evidence type="ECO:0000256" key="5">
    <source>
        <dbReference type="ARBA" id="ARBA00022989"/>
    </source>
</evidence>
<dbReference type="GO" id="GO:0055085">
    <property type="term" value="P:transmembrane transport"/>
    <property type="evidence" value="ECO:0007669"/>
    <property type="project" value="InterPro"/>
</dbReference>
<evidence type="ECO:0000256" key="4">
    <source>
        <dbReference type="ARBA" id="ARBA00022692"/>
    </source>
</evidence>
<keyword evidence="6 7" id="KW-0472">Membrane</keyword>
<dbReference type="SUPFAM" id="SSF161098">
    <property type="entry name" value="MetI-like"/>
    <property type="match status" value="1"/>
</dbReference>
<feature type="domain" description="ABC transmembrane type-1" evidence="8">
    <location>
        <begin position="59"/>
        <end position="240"/>
    </location>
</feature>
<feature type="transmembrane region" description="Helical" evidence="7">
    <location>
        <begin position="67"/>
        <end position="88"/>
    </location>
</feature>
<dbReference type="Pfam" id="PF00528">
    <property type="entry name" value="BPD_transp_1"/>
    <property type="match status" value="1"/>
</dbReference>
<keyword evidence="2 7" id="KW-0813">Transport</keyword>
<comment type="similarity">
    <text evidence="7">Belongs to the binding-protein-dependent transport system permease family.</text>
</comment>
<dbReference type="GO" id="GO:0005886">
    <property type="term" value="C:plasma membrane"/>
    <property type="evidence" value="ECO:0007669"/>
    <property type="project" value="UniProtKB-SubCell"/>
</dbReference>
<dbReference type="AlphaFoldDB" id="A0A4R5QC91"/>
<dbReference type="InterPro" id="IPR000515">
    <property type="entry name" value="MetI-like"/>
</dbReference>
<protein>
    <submittedName>
        <fullName evidence="9">ABC transporter permease subunit</fullName>
    </submittedName>
</protein>